<proteinExistence type="predicted"/>
<organism evidence="3 4">
    <name type="scientific">Sulfobacillus thermotolerans</name>
    <dbReference type="NCBI Taxonomy" id="338644"/>
    <lineage>
        <taxon>Bacteria</taxon>
        <taxon>Bacillati</taxon>
        <taxon>Bacillota</taxon>
        <taxon>Clostridia</taxon>
        <taxon>Eubacteriales</taxon>
        <taxon>Clostridiales Family XVII. Incertae Sedis</taxon>
        <taxon>Sulfobacillus</taxon>
    </lineage>
</organism>
<dbReference type="Pfam" id="PF07680">
    <property type="entry name" value="DoxA"/>
    <property type="match status" value="1"/>
</dbReference>
<evidence type="ECO:0000313" key="3">
    <source>
        <dbReference type="EMBL" id="AUW92744.1"/>
    </source>
</evidence>
<keyword evidence="1" id="KW-1133">Transmembrane helix</keyword>
<evidence type="ECO:0000256" key="1">
    <source>
        <dbReference type="SAM" id="Phobius"/>
    </source>
</evidence>
<dbReference type="Proteomes" id="UP000325292">
    <property type="component" value="Chromosome"/>
</dbReference>
<feature type="domain" description="Thiosulphate:quinone oxidoreductase small subunit DoxA" evidence="2">
    <location>
        <begin position="36"/>
        <end position="164"/>
    </location>
</feature>
<name>A0ABM6RN28_9FIRM</name>
<reference evidence="3 4" key="1">
    <citation type="journal article" date="2019" name="Sci. Rep.">
        <title>Sulfobacillus thermotolerans: new insights into resistance and metabolic capacities of acidophilic chemolithotrophs.</title>
        <authorList>
            <person name="Panyushkina A.E."/>
            <person name="Babenko V.V."/>
            <person name="Nikitina A.S."/>
            <person name="Selezneva O.V."/>
            <person name="Tsaplina I.A."/>
            <person name="Letarova M.A."/>
            <person name="Kostryukova E.S."/>
            <person name="Letarov A.V."/>
        </authorList>
    </citation>
    <scope>NUCLEOTIDE SEQUENCE [LARGE SCALE GENOMIC DNA]</scope>
    <source>
        <strain evidence="3 4">Kr1</strain>
    </source>
</reference>
<keyword evidence="1" id="KW-0812">Transmembrane</keyword>
<evidence type="ECO:0000313" key="4">
    <source>
        <dbReference type="Proteomes" id="UP000325292"/>
    </source>
</evidence>
<gene>
    <name evidence="3" type="ORF">BXT84_01210</name>
</gene>
<keyword evidence="1" id="KW-0472">Membrane</keyword>
<evidence type="ECO:0000259" key="2">
    <source>
        <dbReference type="Pfam" id="PF07680"/>
    </source>
</evidence>
<dbReference type="EMBL" id="CP019454">
    <property type="protein sequence ID" value="AUW92744.1"/>
    <property type="molecule type" value="Genomic_DNA"/>
</dbReference>
<keyword evidence="4" id="KW-1185">Reference proteome</keyword>
<sequence length="171" mass="18864">MMAIKHEAVETKNQKRQALGMLIVGVVITLFTYQVFHHGLWGKLVNYSKKPDLVLTGTHVTPHMLDLEVYNTGGSGVYGEFTSMVALTSSAGKVYEIWNGQQLHKISKESIHNVYHFEKIAPGPHGLIVPLSAKGTIRLAINRPIPPGTQVTVTVEDVSGIKWHMLTTVQP</sequence>
<protein>
    <recommendedName>
        <fullName evidence="2">Thiosulphate:quinone oxidoreductase small subunit DoxA domain-containing protein</fullName>
    </recommendedName>
</protein>
<feature type="transmembrane region" description="Helical" evidence="1">
    <location>
        <begin position="21"/>
        <end position="41"/>
    </location>
</feature>
<dbReference type="InterPro" id="IPR011636">
    <property type="entry name" value="DoxA"/>
</dbReference>
<accession>A0ABM6RN28</accession>